<evidence type="ECO:0000256" key="3">
    <source>
        <dbReference type="PROSITE-ProRule" id="PRU00339"/>
    </source>
</evidence>
<sequence>MTAQGDGRGARARRVSRRGAGLLALVVVSAWALLWVGVRAAPSPPAGTAGTPWLASALEDLARGRTESAIGKLRLARWNAPDDPEAPILLAWVHGSRGEWDQAAELGASLPLESMDPSSRLAAQGLLAMAYHATGRLPMAARAYGALLEQAPAAVLALEGLGELALAAARDEQQGARLSQAWPASPAPASSEAWRATAEAHLRDAIARAPDRVDLYVLLASSLMESDRWDEAEELLRQALRVDFRAARVHFSLGQVYEHRGDRQAAISAYRRALEADPSFTPALLRLERLEPSRSDG</sequence>
<keyword evidence="1" id="KW-0677">Repeat</keyword>
<evidence type="ECO:0000256" key="1">
    <source>
        <dbReference type="ARBA" id="ARBA00022737"/>
    </source>
</evidence>
<accession>A0ABZ1BKN7</accession>
<dbReference type="InterPro" id="IPR019734">
    <property type="entry name" value="TPR_rpt"/>
</dbReference>
<dbReference type="PROSITE" id="PS50293">
    <property type="entry name" value="TPR_REGION"/>
    <property type="match status" value="1"/>
</dbReference>
<evidence type="ECO:0000256" key="2">
    <source>
        <dbReference type="ARBA" id="ARBA00022803"/>
    </source>
</evidence>
<dbReference type="Gene3D" id="1.25.40.10">
    <property type="entry name" value="Tetratricopeptide repeat domain"/>
    <property type="match status" value="2"/>
</dbReference>
<dbReference type="PANTHER" id="PTHR45586">
    <property type="entry name" value="TPR REPEAT-CONTAINING PROTEIN PA4667"/>
    <property type="match status" value="1"/>
</dbReference>
<dbReference type="SUPFAM" id="SSF48452">
    <property type="entry name" value="TPR-like"/>
    <property type="match status" value="2"/>
</dbReference>
<dbReference type="Pfam" id="PF13432">
    <property type="entry name" value="TPR_16"/>
    <property type="match status" value="1"/>
</dbReference>
<dbReference type="InterPro" id="IPR011990">
    <property type="entry name" value="TPR-like_helical_dom_sf"/>
</dbReference>
<dbReference type="PANTHER" id="PTHR45586:SF1">
    <property type="entry name" value="LIPOPOLYSACCHARIDE ASSEMBLY PROTEIN B"/>
    <property type="match status" value="1"/>
</dbReference>
<gene>
    <name evidence="4" type="ORF">VLY81_08020</name>
</gene>
<evidence type="ECO:0000313" key="5">
    <source>
        <dbReference type="Proteomes" id="UP001333102"/>
    </source>
</evidence>
<dbReference type="EMBL" id="CP141614">
    <property type="protein sequence ID" value="WRP13397.1"/>
    <property type="molecule type" value="Genomic_DNA"/>
</dbReference>
<keyword evidence="2 3" id="KW-0802">TPR repeat</keyword>
<dbReference type="SMART" id="SM00028">
    <property type="entry name" value="TPR"/>
    <property type="match status" value="3"/>
</dbReference>
<feature type="repeat" description="TPR" evidence="3">
    <location>
        <begin position="247"/>
        <end position="280"/>
    </location>
</feature>
<dbReference type="Proteomes" id="UP001333102">
    <property type="component" value="Chromosome"/>
</dbReference>
<dbReference type="InterPro" id="IPR051012">
    <property type="entry name" value="CellSynth/LPSAsmb/PSIAsmb"/>
</dbReference>
<protein>
    <submittedName>
        <fullName evidence="4">Tetratricopeptide repeat protein</fullName>
    </submittedName>
</protein>
<dbReference type="RefSeq" id="WP_324667642.1">
    <property type="nucleotide sequence ID" value="NZ_CP141614.1"/>
</dbReference>
<keyword evidence="5" id="KW-1185">Reference proteome</keyword>
<organism evidence="4 5">
    <name type="scientific">Geochorda subterranea</name>
    <dbReference type="NCBI Taxonomy" id="3109564"/>
    <lineage>
        <taxon>Bacteria</taxon>
        <taxon>Bacillati</taxon>
        <taxon>Bacillota</taxon>
        <taxon>Limnochordia</taxon>
        <taxon>Limnochordales</taxon>
        <taxon>Geochordaceae</taxon>
        <taxon>Geochorda</taxon>
    </lineage>
</organism>
<name>A0ABZ1BKN7_9FIRM</name>
<proteinExistence type="predicted"/>
<evidence type="ECO:0000313" key="4">
    <source>
        <dbReference type="EMBL" id="WRP13397.1"/>
    </source>
</evidence>
<dbReference type="PROSITE" id="PS50005">
    <property type="entry name" value="TPR"/>
    <property type="match status" value="1"/>
</dbReference>
<reference evidence="5" key="1">
    <citation type="submission" date="2023-12" db="EMBL/GenBank/DDBJ databases">
        <title>Novel isolates from deep terrestrial aquifers shed light on the physiology and ecology of the class Limnochordia.</title>
        <authorList>
            <person name="Karnachuk O.V."/>
            <person name="Lukina A.P."/>
            <person name="Avakyan M.R."/>
            <person name="Kadnikov V."/>
            <person name="Begmatov S."/>
            <person name="Beletsky A.V."/>
            <person name="Mardanov A.V."/>
            <person name="Ravin N.V."/>
        </authorList>
    </citation>
    <scope>NUCLEOTIDE SEQUENCE [LARGE SCALE GENOMIC DNA]</scope>
    <source>
        <strain evidence="5">LN</strain>
    </source>
</reference>